<dbReference type="Proteomes" id="UP001629156">
    <property type="component" value="Unassembled WGS sequence"/>
</dbReference>
<dbReference type="InterPro" id="IPR011050">
    <property type="entry name" value="Pectin_lyase_fold/virulence"/>
</dbReference>
<dbReference type="Gene3D" id="2.160.20.10">
    <property type="entry name" value="Single-stranded right-handed beta-helix, Pectin lyase-like"/>
    <property type="match status" value="1"/>
</dbReference>
<evidence type="ECO:0000313" key="3">
    <source>
        <dbReference type="Proteomes" id="UP001629156"/>
    </source>
</evidence>
<dbReference type="SMART" id="SM00710">
    <property type="entry name" value="PbH1"/>
    <property type="match status" value="6"/>
</dbReference>
<name>A0ABW8YVI3_9FLAO</name>
<sequence>MKKLLLLLVAMPFIALSQTALVQWDGSSFSPTYNATNISGGDITKSGINSSSWEYWGWNYGWFRFENLPSSSILNADKYIQFTATNNSTTTYNLNSFEFYYNAWWDGKGCNKYQVRYSKDGFSTYEILIAETNTPNSAQTNHSDNLLATGTFSNVSLAPSETVTIRIFAYDCSNGGWSPWRIKGAEGSVPGPVLKASVPVTALTANADAATTNPNTPVTINVLSNDVKANTVTTLTTTTPSHGSVTVNTDKTITYNPFNGYVGSDSFNYTINNTTDPASTATVNITVQATAPSGALNGTYYVGTSGNFTTLTSAVNYLNANGVSGPVTFLLTNATYSTTTGETFPLVINSNNTLTAINNVTFKPAPGNNAIISGSNSSPLATVIKLNGADYITFDGSNTTGGTTRNLTFYNEDVTNYADRSIIWVASNGTDGATHITVKNSTLKMISKNESYAYCVGIFSANNTVSNNAWSNDAATANNSNLTVTNNKFTNVKQGVYVNGGNTVTTNVEITKNDLGAENNLETIVQPTRLNNVSVFTYSENLIYNLYRDNTGGNLVASGVYVSGNSTNGTITKNNIKDLTKTADNGSYFAGIVLESSATDTQILVANNFINRVVGTTSGGAIYGGHGMIVVSGGGYKIFNNTIYLKDNPEGQFNPGSGYSSALYINNAVSNLDVKNNILINNETNTNVRRTAITIHKNVNTLGTVFPNGLDYNIYYSAGRFGYITNQWGEGDVSSPGNENPDYVQDFEIWKGITATDAHSLDVLPEFISASDLHVNPYANTIAQYNNKGTNAYITTVPKDIDGQLRSTTTPDIGADEFGSVTMPEPGSNDGVYCDVSTTWNGTSWSNGNPLEMSEADALSTDVIFTGNYTQNGGTFNACSIFVEGNANVDFTNAANATVKHNVNVADGASLTFESDTTLLQLENDQNTGIVTVKRYGSKLKRLDYTIWSAPVHDYRGSSSVAGQDFQSLHDFSPLTQTSPVARFYVYNTFEEIYDSVDPFTTKFEKGKGYLIRMPNKLYATGGGIPITNDYLQYNAGNIRFSFLASFEGTPNNGDVRIPVDYQDQTYRYNMIGNPYPSPLSVKEFINENIDVIEGTIWLWRKTNNGDETSYSTVTKMAYVANMALGGGNPLGDGNDGNDLIADPFILDLDGDGVLDPIINTAQGFIVAAKTTDDVVFKNSMRVKHNYNNFFKTGNFEQTPAAVEQTISRYWLNVKSSNNKFGQMAVGYSAETSKGYDNGYDGKMIASGSINLYSTLNINDEVTKLTIEARGAFEVTDRVSLGFKTTVAGQYELSLDHFDGVFSAGQDIYVVDNLTGTTHNLKTGAYVFTTDEGTFDNRFEIVYTGESALGTDVPVINNSEVIAYRNGNQINITAPKNISSVTVYDMLGRQLYSSNNNIAATEFNTSDITTAQQVVIVRITLENQQVVSKKIIMN</sequence>
<keyword evidence="1" id="KW-0732">Signal</keyword>
<dbReference type="InterPro" id="IPR006626">
    <property type="entry name" value="PbH1"/>
</dbReference>
<feature type="chain" id="PRO_5046638534" evidence="1">
    <location>
        <begin position="23"/>
        <end position="1434"/>
    </location>
</feature>
<comment type="caution">
    <text evidence="2">The sequence shown here is derived from an EMBL/GenBank/DDBJ whole genome shotgun (WGS) entry which is preliminary data.</text>
</comment>
<dbReference type="NCBIfam" id="NF033708">
    <property type="entry name" value="T9SS_Cterm_ChiA"/>
    <property type="match status" value="1"/>
</dbReference>
<feature type="signal peptide" evidence="1">
    <location>
        <begin position="1"/>
        <end position="22"/>
    </location>
</feature>
<dbReference type="Pfam" id="PF17963">
    <property type="entry name" value="Big_9"/>
    <property type="match status" value="1"/>
</dbReference>
<dbReference type="RefSeq" id="WP_408083463.1">
    <property type="nucleotide sequence ID" value="NZ_JBELPZ010000001.1"/>
</dbReference>
<evidence type="ECO:0000313" key="2">
    <source>
        <dbReference type="EMBL" id="MFL9843230.1"/>
    </source>
</evidence>
<dbReference type="EMBL" id="JBELPZ010000001">
    <property type="protein sequence ID" value="MFL9843230.1"/>
    <property type="molecule type" value="Genomic_DNA"/>
</dbReference>
<proteinExistence type="predicted"/>
<keyword evidence="3" id="KW-1185">Reference proteome</keyword>
<dbReference type="Gene3D" id="2.60.40.3440">
    <property type="match status" value="1"/>
</dbReference>
<gene>
    <name evidence="2" type="ORF">ABS766_02250</name>
</gene>
<accession>A0ABW8YVI3</accession>
<evidence type="ECO:0000256" key="1">
    <source>
        <dbReference type="SAM" id="SignalP"/>
    </source>
</evidence>
<reference evidence="2 3" key="1">
    <citation type="submission" date="2024-06" db="EMBL/GenBank/DDBJ databases">
        <authorList>
            <person name="Kaempfer P."/>
            <person name="Viver T."/>
        </authorList>
    </citation>
    <scope>NUCLEOTIDE SEQUENCE [LARGE SCALE GENOMIC DNA]</scope>
    <source>
        <strain evidence="2 3">ST-119</strain>
    </source>
</reference>
<dbReference type="InterPro" id="IPR012334">
    <property type="entry name" value="Pectin_lyas_fold"/>
</dbReference>
<organism evidence="2 3">
    <name type="scientific">Flavobacterium rhizosphaerae</name>
    <dbReference type="NCBI Taxonomy" id="3163298"/>
    <lineage>
        <taxon>Bacteria</taxon>
        <taxon>Pseudomonadati</taxon>
        <taxon>Bacteroidota</taxon>
        <taxon>Flavobacteriia</taxon>
        <taxon>Flavobacteriales</taxon>
        <taxon>Flavobacteriaceae</taxon>
        <taxon>Flavobacterium</taxon>
    </lineage>
</organism>
<dbReference type="SUPFAM" id="SSF51126">
    <property type="entry name" value="Pectin lyase-like"/>
    <property type="match status" value="1"/>
</dbReference>
<protein>
    <submittedName>
        <fullName evidence="2">T9SS sorting signal type C domain-containing protein</fullName>
    </submittedName>
</protein>